<comment type="caution">
    <text evidence="1">The sequence shown here is derived from an EMBL/GenBank/DDBJ whole genome shotgun (WGS) entry which is preliminary data.</text>
</comment>
<dbReference type="SUPFAM" id="SSF159275">
    <property type="entry name" value="PA1994-like"/>
    <property type="match status" value="1"/>
</dbReference>
<proteinExistence type="predicted"/>
<dbReference type="RefSeq" id="WP_387700602.1">
    <property type="nucleotide sequence ID" value="NZ_JBIAMX010000007.1"/>
</dbReference>
<accession>A0ABW6PNN7</accession>
<reference evidence="1 2" key="1">
    <citation type="submission" date="2024-10" db="EMBL/GenBank/DDBJ databases">
        <title>The Natural Products Discovery Center: Release of the First 8490 Sequenced Strains for Exploring Actinobacteria Biosynthetic Diversity.</title>
        <authorList>
            <person name="Kalkreuter E."/>
            <person name="Kautsar S.A."/>
            <person name="Yang D."/>
            <person name="Bader C.D."/>
            <person name="Teijaro C.N."/>
            <person name="Fluegel L."/>
            <person name="Davis C.M."/>
            <person name="Simpson J.R."/>
            <person name="Lauterbach L."/>
            <person name="Steele A.D."/>
            <person name="Gui C."/>
            <person name="Meng S."/>
            <person name="Li G."/>
            <person name="Viehrig K."/>
            <person name="Ye F."/>
            <person name="Su P."/>
            <person name="Kiefer A.F."/>
            <person name="Nichols A."/>
            <person name="Cepeda A.J."/>
            <person name="Yan W."/>
            <person name="Fan B."/>
            <person name="Jiang Y."/>
            <person name="Adhikari A."/>
            <person name="Zheng C.-J."/>
            <person name="Schuster L."/>
            <person name="Cowan T.M."/>
            <person name="Smanski M.J."/>
            <person name="Chevrette M.G."/>
            <person name="De Carvalho L.P.S."/>
            <person name="Shen B."/>
        </authorList>
    </citation>
    <scope>NUCLEOTIDE SEQUENCE [LARGE SCALE GENOMIC DNA]</scope>
    <source>
        <strain evidence="1 2">NPDC004045</strain>
    </source>
</reference>
<protein>
    <submittedName>
        <fullName evidence="1">Glycolipid-binding domain-containing protein</fullName>
    </submittedName>
</protein>
<organism evidence="1 2">
    <name type="scientific">Nocardia thailandica</name>
    <dbReference type="NCBI Taxonomy" id="257275"/>
    <lineage>
        <taxon>Bacteria</taxon>
        <taxon>Bacillati</taxon>
        <taxon>Actinomycetota</taxon>
        <taxon>Actinomycetes</taxon>
        <taxon>Mycobacteriales</taxon>
        <taxon>Nocardiaceae</taxon>
        <taxon>Nocardia</taxon>
    </lineage>
</organism>
<dbReference type="EMBL" id="JBIAMX010000007">
    <property type="protein sequence ID" value="MFF0543977.1"/>
    <property type="molecule type" value="Genomic_DNA"/>
</dbReference>
<sequence>MTTRRTIAWTGVDEPGRLDAASVTLRADALTALGTSRAADYVTAWSLDTGPGWVTRVLAVTVRGAGWSRSVRLDRDGSGAWSAVATADGAPPADLPAPGLADPRAVAGALDCDLGLCPLTNTMPILRHDLHRAPAGPPRAFVMAWVEVPSLRVLRSDQVYTPCGRAGDAALIEYASAARDFTARLTVDEDGLVRDYEHLARRLP</sequence>
<keyword evidence="2" id="KW-1185">Reference proteome</keyword>
<dbReference type="InterPro" id="IPR009467">
    <property type="entry name" value="Glycolipid-bd_prot_put"/>
</dbReference>
<evidence type="ECO:0000313" key="1">
    <source>
        <dbReference type="EMBL" id="MFF0543977.1"/>
    </source>
</evidence>
<gene>
    <name evidence="1" type="ORF">ACFYTF_14185</name>
</gene>
<dbReference type="Pfam" id="PF06475">
    <property type="entry name" value="Glycolipid_bind"/>
    <property type="match status" value="1"/>
</dbReference>
<dbReference type="Proteomes" id="UP001601444">
    <property type="component" value="Unassembled WGS sequence"/>
</dbReference>
<name>A0ABW6PNN7_9NOCA</name>
<evidence type="ECO:0000313" key="2">
    <source>
        <dbReference type="Proteomes" id="UP001601444"/>
    </source>
</evidence>